<feature type="transmembrane region" description="Helical" evidence="1">
    <location>
        <begin position="103"/>
        <end position="128"/>
    </location>
</feature>
<dbReference type="PANTHER" id="PTHR36435">
    <property type="entry name" value="SLR1288 PROTEIN"/>
    <property type="match status" value="1"/>
</dbReference>
<dbReference type="Pfam" id="PF02517">
    <property type="entry name" value="Rce1-like"/>
    <property type="match status" value="1"/>
</dbReference>
<proteinExistence type="predicted"/>
<reference evidence="4" key="1">
    <citation type="journal article" date="2019" name="Int. J. Syst. Evol. Microbiol.">
        <title>The Global Catalogue of Microorganisms (GCM) 10K type strain sequencing project: providing services to taxonomists for standard genome sequencing and annotation.</title>
        <authorList>
            <consortium name="The Broad Institute Genomics Platform"/>
            <consortium name="The Broad Institute Genome Sequencing Center for Infectious Disease"/>
            <person name="Wu L."/>
            <person name="Ma J."/>
        </authorList>
    </citation>
    <scope>NUCLEOTIDE SEQUENCE [LARGE SCALE GENOMIC DNA]</scope>
    <source>
        <strain evidence="4">KACC 11588</strain>
    </source>
</reference>
<evidence type="ECO:0000313" key="4">
    <source>
        <dbReference type="Proteomes" id="UP001596056"/>
    </source>
</evidence>
<dbReference type="PANTHER" id="PTHR36435:SF1">
    <property type="entry name" value="CAAX AMINO TERMINAL PROTEASE FAMILY PROTEIN"/>
    <property type="match status" value="1"/>
</dbReference>
<keyword evidence="1" id="KW-0472">Membrane</keyword>
<name>A0ABW0SC82_9RHOB</name>
<protein>
    <submittedName>
        <fullName evidence="3">DUF2171 domain-containing protein</fullName>
    </submittedName>
</protein>
<organism evidence="3 4">
    <name type="scientific">Rubellimicrobium aerolatum</name>
    <dbReference type="NCBI Taxonomy" id="490979"/>
    <lineage>
        <taxon>Bacteria</taxon>
        <taxon>Pseudomonadati</taxon>
        <taxon>Pseudomonadota</taxon>
        <taxon>Alphaproteobacteria</taxon>
        <taxon>Rhodobacterales</taxon>
        <taxon>Roseobacteraceae</taxon>
        <taxon>Rubellimicrobium</taxon>
    </lineage>
</organism>
<evidence type="ECO:0000259" key="2">
    <source>
        <dbReference type="Pfam" id="PF02517"/>
    </source>
</evidence>
<keyword evidence="1" id="KW-0812">Transmembrane</keyword>
<accession>A0ABW0SC82</accession>
<dbReference type="Pfam" id="PF09939">
    <property type="entry name" value="DUF2171"/>
    <property type="match status" value="1"/>
</dbReference>
<sequence>MSAPRASRRPLQAAGLLLAWAAVTLLFGAPLPEGASVADLISREVARQLVAASLLLALAWAGLRWRGIGGGPPRPGWLRLCWLPGLYLLLFAGIGAAQGLPPAPVVAILLVNTVLVGFSEEVMFRGFLYSGLRDRLRPWPAIWAVTLLFGALHTLNALVTGHLLDALQQSGNATLIGLALLAIRLRTGSIWPAVLVHASWDFGLLLLAQASGPPPPDLQLSLAQRALATLPILPLGLWGLWLLRGVGRDGDGLGPPARRWHQTAPARVGGQAARSVMQQGVRTMADASQIREHAEVIGADGVHIGTVDKVEGDRIKLTKQDSGLGHTDHHHYLPLGLVAEVEGDTVRLSANAAVAAEMFEEEEDGKPLD</sequence>
<comment type="caution">
    <text evidence="3">The sequence shown here is derived from an EMBL/GenBank/DDBJ whole genome shotgun (WGS) entry which is preliminary data.</text>
</comment>
<keyword evidence="1" id="KW-1133">Transmembrane helix</keyword>
<dbReference type="InterPro" id="IPR018684">
    <property type="entry name" value="DUF2171"/>
</dbReference>
<evidence type="ECO:0000313" key="3">
    <source>
        <dbReference type="EMBL" id="MFC5566442.1"/>
    </source>
</evidence>
<dbReference type="InterPro" id="IPR052710">
    <property type="entry name" value="CAAX_protease"/>
</dbReference>
<feature type="domain" description="CAAX prenyl protease 2/Lysostaphin resistance protein A-like" evidence="2">
    <location>
        <begin position="105"/>
        <end position="202"/>
    </location>
</feature>
<dbReference type="Proteomes" id="UP001596056">
    <property type="component" value="Unassembled WGS sequence"/>
</dbReference>
<dbReference type="InterPro" id="IPR003675">
    <property type="entry name" value="Rce1/LyrA-like_dom"/>
</dbReference>
<feature type="transmembrane region" description="Helical" evidence="1">
    <location>
        <begin position="45"/>
        <end position="65"/>
    </location>
</feature>
<gene>
    <name evidence="3" type="ORF">ACFPOC_08415</name>
</gene>
<evidence type="ECO:0000256" key="1">
    <source>
        <dbReference type="SAM" id="Phobius"/>
    </source>
</evidence>
<feature type="transmembrane region" description="Helical" evidence="1">
    <location>
        <begin position="77"/>
        <end position="97"/>
    </location>
</feature>
<dbReference type="EMBL" id="JBHSNA010000005">
    <property type="protein sequence ID" value="MFC5566442.1"/>
    <property type="molecule type" value="Genomic_DNA"/>
</dbReference>
<feature type="transmembrane region" description="Helical" evidence="1">
    <location>
        <begin position="140"/>
        <end position="160"/>
    </location>
</feature>
<dbReference type="RefSeq" id="WP_209840091.1">
    <property type="nucleotide sequence ID" value="NZ_JAGGJP010000006.1"/>
</dbReference>
<keyword evidence="4" id="KW-1185">Reference proteome</keyword>